<dbReference type="EMBL" id="CP001840">
    <property type="protein sequence ID" value="ADP35950.1"/>
    <property type="molecule type" value="Genomic_DNA"/>
</dbReference>
<accession>A0A0H3ECG6</accession>
<proteinExistence type="predicted"/>
<dbReference type="KEGG" id="bbp:BBPR_0873"/>
<organism evidence="1 2">
    <name type="scientific">Bifidobacterium bifidum (strain PRL2010)</name>
    <dbReference type="NCBI Taxonomy" id="702459"/>
    <lineage>
        <taxon>Bacteria</taxon>
        <taxon>Bacillati</taxon>
        <taxon>Actinomycetota</taxon>
        <taxon>Actinomycetes</taxon>
        <taxon>Bifidobacteriales</taxon>
        <taxon>Bifidobacteriaceae</taxon>
        <taxon>Bifidobacterium</taxon>
    </lineage>
</organism>
<protein>
    <submittedName>
        <fullName evidence="1">Uncharacterized protein</fullName>
    </submittedName>
</protein>
<dbReference type="HOGENOM" id="CLU_3247875_0_0_11"/>
<dbReference type="Proteomes" id="UP000002312">
    <property type="component" value="Chromosome"/>
</dbReference>
<dbReference type="AlphaFoldDB" id="A0A0H3ECG6"/>
<gene>
    <name evidence="1" type="ordered locus">BBPR_0873</name>
</gene>
<sequence>MVATGTARKPNDHGLDVAKNDMKLISNATANKPALTHMPLRL</sequence>
<reference evidence="1 2" key="1">
    <citation type="journal article" date="2010" name="Proc. Natl. Acad. Sci. U.S.A.">
        <title>Genome analysis of Bifidobacterium bifidum PRL2010 reveals metabolic pathways for host-derived glycan foraging.</title>
        <authorList>
            <person name="Turroni F."/>
            <person name="Bottacini F."/>
            <person name="Foroni E."/>
            <person name="Mulder I."/>
            <person name="Kim J.H."/>
            <person name="Zomer A."/>
            <person name="Sanchez B."/>
            <person name="Bidossi A."/>
            <person name="Ferrarini A."/>
            <person name="Giubellini V."/>
            <person name="Delledonne M."/>
            <person name="Henrissat B."/>
            <person name="Coutinho P."/>
            <person name="Oggioni M."/>
            <person name="Fitzgerald G.F."/>
            <person name="Mills D."/>
            <person name="Margolles A."/>
            <person name="Kelly D."/>
            <person name="van Sinderen D."/>
            <person name="Ventura M."/>
        </authorList>
    </citation>
    <scope>NUCLEOTIDE SEQUENCE [LARGE SCALE GENOMIC DNA]</scope>
    <source>
        <strain evidence="1 2">PRL2010</strain>
    </source>
</reference>
<evidence type="ECO:0000313" key="1">
    <source>
        <dbReference type="EMBL" id="ADP35950.1"/>
    </source>
</evidence>
<name>A0A0H3ECG6_BIFBP</name>
<dbReference type="PATRIC" id="fig|702459.3.peg.902"/>
<evidence type="ECO:0000313" key="2">
    <source>
        <dbReference type="Proteomes" id="UP000002312"/>
    </source>
</evidence>